<evidence type="ECO:0000313" key="2">
    <source>
        <dbReference type="EMBL" id="KAF3324738.1"/>
    </source>
</evidence>
<dbReference type="EMBL" id="SWLB01000021">
    <property type="protein sequence ID" value="KAF3324738.1"/>
    <property type="molecule type" value="Genomic_DNA"/>
</dbReference>
<evidence type="ECO:0000313" key="3">
    <source>
        <dbReference type="Proteomes" id="UP000623129"/>
    </source>
</evidence>
<dbReference type="Proteomes" id="UP000623129">
    <property type="component" value="Unassembled WGS sequence"/>
</dbReference>
<reference evidence="2" key="1">
    <citation type="submission" date="2020-01" db="EMBL/GenBank/DDBJ databases">
        <title>Genome sequence of Kobresia littledalei, the first chromosome-level genome in the family Cyperaceae.</title>
        <authorList>
            <person name="Qu G."/>
        </authorList>
    </citation>
    <scope>NUCLEOTIDE SEQUENCE</scope>
    <source>
        <strain evidence="2">C.B.Clarke</strain>
        <tissue evidence="2">Leaf</tissue>
    </source>
</reference>
<name>A0A833QJX8_9POAL</name>
<comment type="caution">
    <text evidence="2">The sequence shown here is derived from an EMBL/GenBank/DDBJ whole genome shotgun (WGS) entry which is preliminary data.</text>
</comment>
<keyword evidence="3" id="KW-1185">Reference proteome</keyword>
<evidence type="ECO:0000256" key="1">
    <source>
        <dbReference type="SAM" id="MobiDB-lite"/>
    </source>
</evidence>
<feature type="compositionally biased region" description="Basic and acidic residues" evidence="1">
    <location>
        <begin position="1"/>
        <end position="11"/>
    </location>
</feature>
<sequence>MAWENKRKAAEEAEEGDDFTGREDKRPRKEKVQPSQIKNKEKRSAVYAKLKHEKQVEKRKKIKARDAAFKQAIELGEEARFYF</sequence>
<proteinExistence type="predicted"/>
<protein>
    <submittedName>
        <fullName evidence="2">Ribosome production factor</fullName>
    </submittedName>
</protein>
<dbReference type="AlphaFoldDB" id="A0A833QJX8"/>
<feature type="region of interest" description="Disordered" evidence="1">
    <location>
        <begin position="1"/>
        <end position="44"/>
    </location>
</feature>
<dbReference type="OrthoDB" id="10553671at2759"/>
<organism evidence="2 3">
    <name type="scientific">Carex littledalei</name>
    <dbReference type="NCBI Taxonomy" id="544730"/>
    <lineage>
        <taxon>Eukaryota</taxon>
        <taxon>Viridiplantae</taxon>
        <taxon>Streptophyta</taxon>
        <taxon>Embryophyta</taxon>
        <taxon>Tracheophyta</taxon>
        <taxon>Spermatophyta</taxon>
        <taxon>Magnoliopsida</taxon>
        <taxon>Liliopsida</taxon>
        <taxon>Poales</taxon>
        <taxon>Cyperaceae</taxon>
        <taxon>Cyperoideae</taxon>
        <taxon>Cariceae</taxon>
        <taxon>Carex</taxon>
        <taxon>Carex subgen. Euthyceras</taxon>
    </lineage>
</organism>
<accession>A0A833QJX8</accession>
<feature type="compositionally biased region" description="Basic and acidic residues" evidence="1">
    <location>
        <begin position="19"/>
        <end position="44"/>
    </location>
</feature>
<gene>
    <name evidence="2" type="ORF">FCM35_KLT10895</name>
</gene>